<dbReference type="InterPro" id="IPR000792">
    <property type="entry name" value="Tscrpt_reg_LuxR_C"/>
</dbReference>
<dbReference type="GO" id="GO:0003677">
    <property type="term" value="F:DNA binding"/>
    <property type="evidence" value="ECO:0007669"/>
    <property type="project" value="UniProtKB-KW"/>
</dbReference>
<sequence length="856" mass="93151">MTAESIERSGWPMLERPEEFGMAWDALESGARGLLLLGESGTGKTVLAERVSSAYAEAHQAVELPIIGAARDAGMPWGTMARHVGDLQFGGDQIELERTVRPFSATDRVLLRVDDAHLLDEMSSQYVSWLVRTGHAAIVATTRAFRFLPTSLQLLVKDAQVEQIDVGPLDESQVFELLSRALGGDVRDALARRIWRHSGGNALFVRELVRSGLRSGALNSSSDGWQWTGTFKATRQLHDLLRTELDSLPGPIRTVVELVSLGEPMPHTDLLHLVDAADYDLALESGLIKVEISRPSAIKRVRPSHPLIGEVVREIVPTATRRDLYQLANEYRSRALPSDTPTARLRTAAWALECGIDPGFDALISAAAAAMQFHDIDRCIALAHDALAEMPDGAPITGAQKVRALAVRAFALGFVGNQERSRKDLDAGWRLLQDAEVAADLRAGGWESAACEIVTMRAGMAQYLDDDPARAQDFAAEGAWVLDWQSPDAARLFSLTLHGWAGQWDEFMPEAAAIIDRFGANMPGEVFQLVAPHAFGLCAHGEIDAALDLCGWAVEAARANSEAEPWAVGQLRNAQHHALLWAGDVEAARRWGPGDADEDLPFVKFERNLTAVARSEIDMAEGRWSKAATDLKDVTDRLSDNDQGGMSAYAWITRAFAEAVAGSPKARRTLSRARRESLRSARVITGELSVTQLCAAVVLGDDVTAELDELISWTRQHGLALAELDALHVRYLSAGRADDTTRARLAGRIREVAALIDGERARAIAGHVDALQAGDDVLAKRCTGDLAQCGTWVHARMPRPPLTSREHEIAALAASGLTSRAIAERLHLSVRTVDSHLSRVFTKLNVRSRSELGGYV</sequence>
<dbReference type="EMBL" id="JACBZP010000001">
    <property type="protein sequence ID" value="NYI66478.1"/>
    <property type="molecule type" value="Genomic_DNA"/>
</dbReference>
<evidence type="ECO:0000313" key="5">
    <source>
        <dbReference type="Proteomes" id="UP000539111"/>
    </source>
</evidence>
<protein>
    <submittedName>
        <fullName evidence="4">DNA-binding CsgD family transcriptional regulator</fullName>
    </submittedName>
</protein>
<comment type="caution">
    <text evidence="4">The sequence shown here is derived from an EMBL/GenBank/DDBJ whole genome shotgun (WGS) entry which is preliminary data.</text>
</comment>
<accession>A0A7Z0AB96</accession>
<dbReference type="SUPFAM" id="SSF46894">
    <property type="entry name" value="C-terminal effector domain of the bipartite response regulators"/>
    <property type="match status" value="1"/>
</dbReference>
<dbReference type="Proteomes" id="UP000539111">
    <property type="component" value="Unassembled WGS sequence"/>
</dbReference>
<evidence type="ECO:0000256" key="2">
    <source>
        <dbReference type="ARBA" id="ARBA00022840"/>
    </source>
</evidence>
<dbReference type="PROSITE" id="PS50043">
    <property type="entry name" value="HTH_LUXR_2"/>
    <property type="match status" value="1"/>
</dbReference>
<dbReference type="SMART" id="SM00421">
    <property type="entry name" value="HTH_LUXR"/>
    <property type="match status" value="1"/>
</dbReference>
<gene>
    <name evidence="4" type="ORF">BJY26_000784</name>
</gene>
<dbReference type="PANTHER" id="PTHR16305:SF28">
    <property type="entry name" value="GUANYLATE CYCLASE DOMAIN-CONTAINING PROTEIN"/>
    <property type="match status" value="1"/>
</dbReference>
<dbReference type="GO" id="GO:0006355">
    <property type="term" value="P:regulation of DNA-templated transcription"/>
    <property type="evidence" value="ECO:0007669"/>
    <property type="project" value="InterPro"/>
</dbReference>
<evidence type="ECO:0000259" key="3">
    <source>
        <dbReference type="PROSITE" id="PS50043"/>
    </source>
</evidence>
<feature type="domain" description="HTH luxR-type" evidence="3">
    <location>
        <begin position="795"/>
        <end position="856"/>
    </location>
</feature>
<dbReference type="InterPro" id="IPR025662">
    <property type="entry name" value="Sigma_54_int_dom_ATP-bd_1"/>
</dbReference>
<dbReference type="RefSeq" id="WP_179425869.1">
    <property type="nucleotide sequence ID" value="NZ_JACBZP010000001.1"/>
</dbReference>
<dbReference type="InterPro" id="IPR016032">
    <property type="entry name" value="Sig_transdc_resp-reg_C-effctor"/>
</dbReference>
<dbReference type="SUPFAM" id="SSF52540">
    <property type="entry name" value="P-loop containing nucleoside triphosphate hydrolases"/>
    <property type="match status" value="1"/>
</dbReference>
<dbReference type="PRINTS" id="PR00038">
    <property type="entry name" value="HTHLUXR"/>
</dbReference>
<dbReference type="InterPro" id="IPR027417">
    <property type="entry name" value="P-loop_NTPase"/>
</dbReference>
<reference evidence="4 5" key="1">
    <citation type="submission" date="2020-07" db="EMBL/GenBank/DDBJ databases">
        <title>Sequencing the genomes of 1000 actinobacteria strains.</title>
        <authorList>
            <person name="Klenk H.-P."/>
        </authorList>
    </citation>
    <scope>NUCLEOTIDE SEQUENCE [LARGE SCALE GENOMIC DNA]</scope>
    <source>
        <strain evidence="4 5">DSM 26341</strain>
    </source>
</reference>
<keyword evidence="4" id="KW-0238">DNA-binding</keyword>
<organism evidence="4 5">
    <name type="scientific">Spelaeicoccus albus</name>
    <dbReference type="NCBI Taxonomy" id="1280376"/>
    <lineage>
        <taxon>Bacteria</taxon>
        <taxon>Bacillati</taxon>
        <taxon>Actinomycetota</taxon>
        <taxon>Actinomycetes</taxon>
        <taxon>Micrococcales</taxon>
        <taxon>Brevibacteriaceae</taxon>
        <taxon>Spelaeicoccus</taxon>
    </lineage>
</organism>
<dbReference type="GO" id="GO:0005524">
    <property type="term" value="F:ATP binding"/>
    <property type="evidence" value="ECO:0007669"/>
    <property type="project" value="UniProtKB-KW"/>
</dbReference>
<keyword evidence="1" id="KW-0547">Nucleotide-binding</keyword>
<dbReference type="PROSITE" id="PS00622">
    <property type="entry name" value="HTH_LUXR_1"/>
    <property type="match status" value="1"/>
</dbReference>
<dbReference type="GO" id="GO:0005737">
    <property type="term" value="C:cytoplasm"/>
    <property type="evidence" value="ECO:0007669"/>
    <property type="project" value="TreeGrafter"/>
</dbReference>
<dbReference type="PROSITE" id="PS00675">
    <property type="entry name" value="SIGMA54_INTERACT_1"/>
    <property type="match status" value="1"/>
</dbReference>
<evidence type="ECO:0000256" key="1">
    <source>
        <dbReference type="ARBA" id="ARBA00022741"/>
    </source>
</evidence>
<dbReference type="Gene3D" id="1.10.10.10">
    <property type="entry name" value="Winged helix-like DNA-binding domain superfamily/Winged helix DNA-binding domain"/>
    <property type="match status" value="1"/>
</dbReference>
<proteinExistence type="predicted"/>
<dbReference type="CDD" id="cd06170">
    <property type="entry name" value="LuxR_C_like"/>
    <property type="match status" value="1"/>
</dbReference>
<dbReference type="Pfam" id="PF00196">
    <property type="entry name" value="GerE"/>
    <property type="match status" value="1"/>
</dbReference>
<name>A0A7Z0AB96_9MICO</name>
<dbReference type="AlphaFoldDB" id="A0A7Z0AB96"/>
<keyword evidence="2" id="KW-0067">ATP-binding</keyword>
<dbReference type="PANTHER" id="PTHR16305">
    <property type="entry name" value="TESTICULAR SOLUBLE ADENYLYL CYCLASE"/>
    <property type="match status" value="1"/>
</dbReference>
<keyword evidence="5" id="KW-1185">Reference proteome</keyword>
<dbReference type="InterPro" id="IPR036388">
    <property type="entry name" value="WH-like_DNA-bd_sf"/>
</dbReference>
<dbReference type="GO" id="GO:0004016">
    <property type="term" value="F:adenylate cyclase activity"/>
    <property type="evidence" value="ECO:0007669"/>
    <property type="project" value="TreeGrafter"/>
</dbReference>
<evidence type="ECO:0000313" key="4">
    <source>
        <dbReference type="EMBL" id="NYI66478.1"/>
    </source>
</evidence>